<gene>
    <name evidence="1" type="ORF">Q8W34_07230</name>
</gene>
<comment type="caution">
    <text evidence="1">The sequence shown here is derived from an EMBL/GenBank/DDBJ whole genome shotgun (WGS) entry which is preliminary data.</text>
</comment>
<evidence type="ECO:0000313" key="1">
    <source>
        <dbReference type="EMBL" id="MDP2564422.1"/>
    </source>
</evidence>
<accession>A0ABT9FCA8</accession>
<dbReference type="Proteomes" id="UP001177212">
    <property type="component" value="Unassembled WGS sequence"/>
</dbReference>
<evidence type="ECO:0000313" key="2">
    <source>
        <dbReference type="Proteomes" id="UP001177212"/>
    </source>
</evidence>
<proteinExistence type="predicted"/>
<protein>
    <submittedName>
        <fullName evidence="1">Uncharacterized protein</fullName>
    </submittedName>
</protein>
<keyword evidence="2" id="KW-1185">Reference proteome</keyword>
<name>A0ABT9FCA8_9GAMM</name>
<organism evidence="1 2">
    <name type="scientific">Pseudoalteromonas marina</name>
    <dbReference type="NCBI Taxonomy" id="267375"/>
    <lineage>
        <taxon>Bacteria</taxon>
        <taxon>Pseudomonadati</taxon>
        <taxon>Pseudomonadota</taxon>
        <taxon>Gammaproteobacteria</taxon>
        <taxon>Alteromonadales</taxon>
        <taxon>Pseudoalteromonadaceae</taxon>
        <taxon>Pseudoalteromonas</taxon>
    </lineage>
</organism>
<reference evidence="1" key="1">
    <citation type="submission" date="2023-07" db="EMBL/GenBank/DDBJ databases">
        <title>Genome content predicts the carbon catabolic preferences of heterotrophic bacteria.</title>
        <authorList>
            <person name="Gralka M."/>
        </authorList>
    </citation>
    <scope>NUCLEOTIDE SEQUENCE</scope>
    <source>
        <strain evidence="1">4G09</strain>
    </source>
</reference>
<dbReference type="EMBL" id="JAUYVT010000004">
    <property type="protein sequence ID" value="MDP2564422.1"/>
    <property type="molecule type" value="Genomic_DNA"/>
</dbReference>
<sequence>MTFKLPETKKGQYNCGVLNCGDNKCIHQWIEFFCPHCDNQLVHVKTNNTVFCSNHESICDFESNTSKINQFNTLPDVLKNTKLALLINEENIKKNLAIVQKELSTLTLLINEENS</sequence>
<dbReference type="RefSeq" id="WP_305471699.1">
    <property type="nucleotide sequence ID" value="NZ_JAUYVT010000004.1"/>
</dbReference>